<reference evidence="24" key="1">
    <citation type="submission" date="2022-01" db="EMBL/GenBank/DDBJ databases">
        <authorList>
            <person name="King R."/>
        </authorList>
    </citation>
    <scope>NUCLEOTIDE SEQUENCE</scope>
</reference>
<evidence type="ECO:0000256" key="23">
    <source>
        <dbReference type="SAM" id="MobiDB-lite"/>
    </source>
</evidence>
<proteinExistence type="inferred from homology"/>
<comment type="subcellular location">
    <subcellularLocation>
        <location evidence="2">Cytoplasm</location>
    </subcellularLocation>
    <subcellularLocation>
        <location evidence="1">Nucleus</location>
        <location evidence="1">Cajal body</location>
    </subcellularLocation>
    <subcellularLocation>
        <location evidence="3">Nucleus</location>
        <location evidence="3">Nucleolus</location>
    </subcellularLocation>
</comment>
<keyword evidence="8" id="KW-0808">Transferase</keyword>
<dbReference type="GO" id="GO:0005730">
    <property type="term" value="C:nucleolus"/>
    <property type="evidence" value="ECO:0007669"/>
    <property type="project" value="UniProtKB-SubCell"/>
</dbReference>
<evidence type="ECO:0000256" key="17">
    <source>
        <dbReference type="ARBA" id="ARBA00049075"/>
    </source>
</evidence>
<dbReference type="Proteomes" id="UP001153737">
    <property type="component" value="Chromosome 5"/>
</dbReference>
<evidence type="ECO:0000256" key="6">
    <source>
        <dbReference type="ARBA" id="ARBA00022553"/>
    </source>
</evidence>
<evidence type="ECO:0000313" key="24">
    <source>
        <dbReference type="EMBL" id="CAG9821834.1"/>
    </source>
</evidence>
<organism evidence="24 25">
    <name type="scientific">Phaedon cochleariae</name>
    <name type="common">Mustard beetle</name>
    <dbReference type="NCBI Taxonomy" id="80249"/>
    <lineage>
        <taxon>Eukaryota</taxon>
        <taxon>Metazoa</taxon>
        <taxon>Ecdysozoa</taxon>
        <taxon>Arthropoda</taxon>
        <taxon>Hexapoda</taxon>
        <taxon>Insecta</taxon>
        <taxon>Pterygota</taxon>
        <taxon>Neoptera</taxon>
        <taxon>Endopterygota</taxon>
        <taxon>Coleoptera</taxon>
        <taxon>Polyphaga</taxon>
        <taxon>Cucujiformia</taxon>
        <taxon>Chrysomeloidea</taxon>
        <taxon>Chrysomelidae</taxon>
        <taxon>Chrysomelinae</taxon>
        <taxon>Chrysomelini</taxon>
        <taxon>Phaedon</taxon>
    </lineage>
</organism>
<keyword evidence="6" id="KW-0597">Phosphoprotein</keyword>
<feature type="region of interest" description="Disordered" evidence="23">
    <location>
        <begin position="289"/>
        <end position="313"/>
    </location>
</feature>
<evidence type="ECO:0000256" key="10">
    <source>
        <dbReference type="ARBA" id="ARBA00023015"/>
    </source>
</evidence>
<evidence type="ECO:0000256" key="18">
    <source>
        <dbReference type="ARBA" id="ARBA00049790"/>
    </source>
</evidence>
<keyword evidence="9" id="KW-0949">S-adenosyl-L-methionine</keyword>
<protein>
    <recommendedName>
        <fullName evidence="4">Trimethylguanosine synthase</fullName>
    </recommendedName>
    <alternativeName>
        <fullName evidence="18">Cap-specific guanine-N(2) methyltransferase</fullName>
    </alternativeName>
    <alternativeName>
        <fullName evidence="21">Nuclear receptor coactivator 6-interacting protein</fullName>
    </alternativeName>
    <alternativeName>
        <fullName evidence="22">PRIP-interacting protein with methyltransferase motif</fullName>
    </alternativeName>
</protein>
<feature type="region of interest" description="Disordered" evidence="23">
    <location>
        <begin position="48"/>
        <end position="69"/>
    </location>
</feature>
<dbReference type="SUPFAM" id="SSF53335">
    <property type="entry name" value="S-adenosyl-L-methionine-dependent methyltransferases"/>
    <property type="match status" value="1"/>
</dbReference>
<evidence type="ECO:0000256" key="8">
    <source>
        <dbReference type="ARBA" id="ARBA00022679"/>
    </source>
</evidence>
<keyword evidence="11" id="KW-0804">Transcription</keyword>
<dbReference type="InterPro" id="IPR029063">
    <property type="entry name" value="SAM-dependent_MTases_sf"/>
</dbReference>
<dbReference type="FunFam" id="3.40.50.150:FF:000066">
    <property type="entry name" value="Trimethylguanosine synthase 1"/>
    <property type="match status" value="1"/>
</dbReference>
<evidence type="ECO:0000313" key="25">
    <source>
        <dbReference type="Proteomes" id="UP001153737"/>
    </source>
</evidence>
<evidence type="ECO:0000256" key="12">
    <source>
        <dbReference type="ARBA" id="ARBA00023242"/>
    </source>
</evidence>
<keyword evidence="25" id="KW-1185">Reference proteome</keyword>
<name>A0A9N9SJ89_PHACE</name>
<dbReference type="OrthoDB" id="194443at2759"/>
<comment type="function">
    <text evidence="19">Catalyzes the 2 serial methylation steps for the conversion of the 7-monomethylguanosine (m(7)G) caps of snRNAs and snoRNAs to a 2,2,7-trimethylguanosine (m(2,2,7)G) cap structure. The enzyme is specific for guanine, and N7 methylation must precede N2 methylation. Hypermethylation of the m7G cap of U snRNAs leads to their concentration in nuclear foci, their colocalization with coilin and the formation of canonical Cajal bodies (CBs). Plays a role in transcriptional regulation.</text>
</comment>
<evidence type="ECO:0000256" key="22">
    <source>
        <dbReference type="ARBA" id="ARBA00081504"/>
    </source>
</evidence>
<sequence length="786" mass="89467">MCESQWDVLAEIHLKKHDYLEEITCICSRVFIRTKFPNYRSLSIEQSLSDDEKLNEEHSDPIEDETNLQKSVNESLKSIEQETVSCYCSASHTDNLSTDEHDSFKETKDVSSVSKIHQSDSGTDLTERSCQTTDEDWNKFWSVHGEKLIWESWIDKYSAYINPEYFSFNSKKCEEENSLTVLEEQTRKNPTSFNFEDIEVETFNSDCQLAEKQSENKEHAKKHLLFRNLSGSDEKICTDVSEGWNPLSPISVDGETEVERLLGSRCSSSLKTIDSMTNVTRMTVSSINLSNSTSSSDSFSSVSSVNSSVSSEESEEDYQNQWNLLWKKHYEDEYLQQYEKFLVSITIIDLTVKTDSHRKLQIKQPKLKGVKNSGTTTSQEVLSNPGSLNVLMESLNMEDEPKYKTSEEETGESNTVQSEMIAMGLPLAFGNADSNRTSKKSIDVETESPGNFNSNRNRIKAAFNLMGIEFQEKTDEMMTGKVDYKMKHIRLQNRHLKIRPEAKKPKHVYFDDDGNIIPSYDDTEELTCHNVLSESSDDKMSSCEDEPTVLPEDKSVEGSQITKKRKRKRKQPALPPEIKENVKLRKYWHKRFSLFSKFDQGIKLDEESWYSVTPEKVAKHAAERCQCDVIIDAFCGAGGNAIQFAFTCKRVIAIDIDPKKIEIAQNNAEVYGVRNKIDFIIGDFLKLASSLKGNVVFLSPPWGGPCYLNQPEYDLEEMLQPVPFSQLIAAARKITPNVAAFLPRNSNTFVLVNETGPGGKVEIEQDFINNKLIAVTAYYNDLIKEK</sequence>
<keyword evidence="5" id="KW-0963">Cytoplasm</keyword>
<evidence type="ECO:0000256" key="9">
    <source>
        <dbReference type="ARBA" id="ARBA00022691"/>
    </source>
</evidence>
<evidence type="ECO:0000256" key="13">
    <source>
        <dbReference type="ARBA" id="ARBA00025783"/>
    </source>
</evidence>
<dbReference type="InterPro" id="IPR019012">
    <property type="entry name" value="RNA_cap_Gua-N2-MeTrfase"/>
</dbReference>
<evidence type="ECO:0000256" key="1">
    <source>
        <dbReference type="ARBA" id="ARBA00004408"/>
    </source>
</evidence>
<feature type="region of interest" description="Disordered" evidence="23">
    <location>
        <begin position="432"/>
        <end position="455"/>
    </location>
</feature>
<evidence type="ECO:0000256" key="3">
    <source>
        <dbReference type="ARBA" id="ARBA00004604"/>
    </source>
</evidence>
<keyword evidence="12" id="KW-0539">Nucleus</keyword>
<keyword evidence="7" id="KW-0489">Methyltransferase</keyword>
<evidence type="ECO:0000256" key="14">
    <source>
        <dbReference type="ARBA" id="ARBA00047418"/>
    </source>
</evidence>
<feature type="region of interest" description="Disordered" evidence="23">
    <location>
        <begin position="535"/>
        <end position="575"/>
    </location>
</feature>
<evidence type="ECO:0000256" key="4">
    <source>
        <dbReference type="ARBA" id="ARBA00018517"/>
    </source>
</evidence>
<comment type="subunit">
    <text evidence="20">May form homooligomers. Interacts with CREBBP/CBP, EED/WAIT1, EP300/P300, NCOA6/PRIP, PPARBP/PBP and SMN.</text>
</comment>
<dbReference type="EMBL" id="OU896711">
    <property type="protein sequence ID" value="CAG9821834.1"/>
    <property type="molecule type" value="Genomic_DNA"/>
</dbReference>
<accession>A0A9N9SJ89</accession>
<comment type="catalytic activity">
    <reaction evidence="17">
        <text>a 5'-end (N(7)-methyl 5'-triphosphoguanosine)-ribonucleoside in snRNA + S-adenosyl-L-methionine = a 5'-end (N(2),N(7)-dimethyl 5'-triphosphoguanosine)-ribonucleoside in snRNA + S-adenosyl-L-homocysteine + H(+)</text>
        <dbReference type="Rhea" id="RHEA:78471"/>
        <dbReference type="Rhea" id="RHEA-COMP:19085"/>
        <dbReference type="Rhea" id="RHEA-COMP:19087"/>
        <dbReference type="ChEBI" id="CHEBI:15378"/>
        <dbReference type="ChEBI" id="CHEBI:57856"/>
        <dbReference type="ChEBI" id="CHEBI:59789"/>
        <dbReference type="ChEBI" id="CHEBI:156461"/>
        <dbReference type="ChEBI" id="CHEBI:172880"/>
    </reaction>
    <physiologicalReaction direction="left-to-right" evidence="17">
        <dbReference type="Rhea" id="RHEA:78472"/>
    </physiologicalReaction>
</comment>
<evidence type="ECO:0000256" key="16">
    <source>
        <dbReference type="ARBA" id="ARBA00048763"/>
    </source>
</evidence>
<dbReference type="CDD" id="cd02440">
    <property type="entry name" value="AdoMet_MTases"/>
    <property type="match status" value="1"/>
</dbReference>
<evidence type="ECO:0000256" key="21">
    <source>
        <dbReference type="ARBA" id="ARBA00079339"/>
    </source>
</evidence>
<evidence type="ECO:0000256" key="20">
    <source>
        <dbReference type="ARBA" id="ARBA00064494"/>
    </source>
</evidence>
<dbReference type="GO" id="GO:0005737">
    <property type="term" value="C:cytoplasm"/>
    <property type="evidence" value="ECO:0007669"/>
    <property type="project" value="UniProtKB-SubCell"/>
</dbReference>
<feature type="compositionally biased region" description="Low complexity" evidence="23">
    <location>
        <begin position="289"/>
        <end position="311"/>
    </location>
</feature>
<gene>
    <name evidence="24" type="ORF">PHAECO_LOCUS8925</name>
</gene>
<reference evidence="24" key="2">
    <citation type="submission" date="2022-10" db="EMBL/GenBank/DDBJ databases">
        <authorList>
            <consortium name="ENA_rothamsted_submissions"/>
            <consortium name="culmorum"/>
            <person name="King R."/>
        </authorList>
    </citation>
    <scope>NUCLEOTIDE SEQUENCE</scope>
</reference>
<evidence type="ECO:0000256" key="19">
    <source>
        <dbReference type="ARBA" id="ARBA00057179"/>
    </source>
</evidence>
<keyword evidence="10" id="KW-0805">Transcription regulation</keyword>
<dbReference type="AlphaFoldDB" id="A0A9N9SJ89"/>
<feature type="compositionally biased region" description="Basic residues" evidence="23">
    <location>
        <begin position="562"/>
        <end position="571"/>
    </location>
</feature>
<evidence type="ECO:0000256" key="11">
    <source>
        <dbReference type="ARBA" id="ARBA00023163"/>
    </source>
</evidence>
<evidence type="ECO:0000256" key="15">
    <source>
        <dbReference type="ARBA" id="ARBA00048740"/>
    </source>
</evidence>
<dbReference type="Pfam" id="PF09445">
    <property type="entry name" value="Methyltransf_15"/>
    <property type="match status" value="1"/>
</dbReference>
<evidence type="ECO:0000256" key="5">
    <source>
        <dbReference type="ARBA" id="ARBA00022490"/>
    </source>
</evidence>
<dbReference type="PANTHER" id="PTHR14741">
    <property type="entry name" value="S-ADENOSYLMETHIONINE-DEPENDENT METHYLTRANSFERASE RELATED"/>
    <property type="match status" value="1"/>
</dbReference>
<feature type="compositionally biased region" description="Basic and acidic residues" evidence="23">
    <location>
        <begin position="50"/>
        <end position="61"/>
    </location>
</feature>
<evidence type="ECO:0000256" key="7">
    <source>
        <dbReference type="ARBA" id="ARBA00022603"/>
    </source>
</evidence>
<comment type="catalytic activity">
    <reaction evidence="15">
        <text>a 5'-end (N(7)-methyl 5'-triphosphoguanosine)-ribonucleoside in snoRNA + S-adenosyl-L-methionine = a 5'-end (N(2),N(7)-dimethyl 5'-triphosphoguanosine)-ribonucleoside in snoRNA + S-adenosyl-L-homocysteine + H(+)</text>
        <dbReference type="Rhea" id="RHEA:78475"/>
        <dbReference type="Rhea" id="RHEA-COMP:19086"/>
        <dbReference type="Rhea" id="RHEA-COMP:19088"/>
        <dbReference type="ChEBI" id="CHEBI:15378"/>
        <dbReference type="ChEBI" id="CHEBI:57856"/>
        <dbReference type="ChEBI" id="CHEBI:59789"/>
        <dbReference type="ChEBI" id="CHEBI:156461"/>
        <dbReference type="ChEBI" id="CHEBI:172880"/>
    </reaction>
    <physiologicalReaction direction="left-to-right" evidence="15">
        <dbReference type="Rhea" id="RHEA:78476"/>
    </physiologicalReaction>
</comment>
<dbReference type="Gene3D" id="3.40.50.150">
    <property type="entry name" value="Vaccinia Virus protein VP39"/>
    <property type="match status" value="1"/>
</dbReference>
<dbReference type="PANTHER" id="PTHR14741:SF32">
    <property type="entry name" value="TRIMETHYLGUANOSINE SYNTHASE"/>
    <property type="match status" value="1"/>
</dbReference>
<comment type="catalytic activity">
    <reaction evidence="16">
        <text>a 5'-end (N(2),N(7)-dimethyl 5'-triphosphoguanosine)-ribonucleoside in snRNA + S-adenosyl-L-methionine = a 5'-end (N(2),N(2),N(7)-trimethyl 5'-triphosphoguanosine)-ribonucleoside in snRNA + S-adenosyl-L-homocysteine + H(+)</text>
        <dbReference type="Rhea" id="RHEA:78479"/>
        <dbReference type="Rhea" id="RHEA-COMP:19087"/>
        <dbReference type="Rhea" id="RHEA-COMP:19089"/>
        <dbReference type="ChEBI" id="CHEBI:15378"/>
        <dbReference type="ChEBI" id="CHEBI:57856"/>
        <dbReference type="ChEBI" id="CHEBI:59789"/>
        <dbReference type="ChEBI" id="CHEBI:167623"/>
        <dbReference type="ChEBI" id="CHEBI:172880"/>
    </reaction>
    <physiologicalReaction direction="left-to-right" evidence="16">
        <dbReference type="Rhea" id="RHEA:78480"/>
    </physiologicalReaction>
</comment>
<comment type="catalytic activity">
    <reaction evidence="14">
        <text>a 5'-end (N(2),N(7)-dimethyl 5'-triphosphoguanosine)-ribonucleoside in snoRNA + S-adenosyl-L-methionine = a 5'-end (N(2),N(2),N(7)-trimethyl 5'-triphosphoguanosine)-ribonucleoside in snoRNA + S-adenosyl-L-homocysteine + H(+)</text>
        <dbReference type="Rhea" id="RHEA:78507"/>
        <dbReference type="Rhea" id="RHEA-COMP:19088"/>
        <dbReference type="Rhea" id="RHEA-COMP:19090"/>
        <dbReference type="ChEBI" id="CHEBI:15378"/>
        <dbReference type="ChEBI" id="CHEBI:57856"/>
        <dbReference type="ChEBI" id="CHEBI:59789"/>
        <dbReference type="ChEBI" id="CHEBI:167623"/>
        <dbReference type="ChEBI" id="CHEBI:172880"/>
    </reaction>
    <physiologicalReaction direction="left-to-right" evidence="14">
        <dbReference type="Rhea" id="RHEA:78508"/>
    </physiologicalReaction>
</comment>
<dbReference type="GO" id="GO:0015030">
    <property type="term" value="C:Cajal body"/>
    <property type="evidence" value="ECO:0007669"/>
    <property type="project" value="UniProtKB-SubCell"/>
</dbReference>
<dbReference type="GO" id="GO:0071164">
    <property type="term" value="F:RNA cap trimethylguanosine synthase activity"/>
    <property type="evidence" value="ECO:0007669"/>
    <property type="project" value="TreeGrafter"/>
</dbReference>
<comment type="similarity">
    <text evidence="13">Belongs to the methyltransferase superfamily. Trimethylguanosine synthase family.</text>
</comment>
<evidence type="ECO:0000256" key="2">
    <source>
        <dbReference type="ARBA" id="ARBA00004496"/>
    </source>
</evidence>